<gene>
    <name evidence="4" type="ORF">PBRASI_LOCUS4767</name>
</gene>
<evidence type="ECO:0000313" key="5">
    <source>
        <dbReference type="Proteomes" id="UP000789739"/>
    </source>
</evidence>
<dbReference type="PANTHER" id="PTHR43380:SF1">
    <property type="entry name" value="2-OXOISOVALERATE DEHYDROGENASE SUBUNIT ALPHA, MITOCHONDRIAL"/>
    <property type="match status" value="1"/>
</dbReference>
<dbReference type="Pfam" id="PF00676">
    <property type="entry name" value="E1_dh"/>
    <property type="match status" value="2"/>
</dbReference>
<dbReference type="InterPro" id="IPR050771">
    <property type="entry name" value="Alpha-ketoacid_DH_E1_comp"/>
</dbReference>
<dbReference type="Gene3D" id="3.40.50.970">
    <property type="match status" value="2"/>
</dbReference>
<reference evidence="4" key="1">
    <citation type="submission" date="2021-06" db="EMBL/GenBank/DDBJ databases">
        <authorList>
            <person name="Kallberg Y."/>
            <person name="Tangrot J."/>
            <person name="Rosling A."/>
        </authorList>
    </citation>
    <scope>NUCLEOTIDE SEQUENCE</scope>
    <source>
        <strain evidence="4">BR232B</strain>
    </source>
</reference>
<comment type="caution">
    <text evidence="4">The sequence shown here is derived from an EMBL/GenBank/DDBJ whole genome shotgun (WGS) entry which is preliminary data.</text>
</comment>
<proteinExistence type="inferred from homology"/>
<evidence type="ECO:0000313" key="4">
    <source>
        <dbReference type="EMBL" id="CAG8544653.1"/>
    </source>
</evidence>
<dbReference type="SUPFAM" id="SSF52518">
    <property type="entry name" value="Thiamin diphosphate-binding fold (THDP-binding)"/>
    <property type="match status" value="1"/>
</dbReference>
<evidence type="ECO:0000256" key="2">
    <source>
        <dbReference type="RuleBase" id="RU365014"/>
    </source>
</evidence>
<comment type="similarity">
    <text evidence="2">Belongs to the BCKDHA family.</text>
</comment>
<dbReference type="AlphaFoldDB" id="A0A9N9FL34"/>
<accession>A0A9N9FL34</accession>
<dbReference type="GO" id="GO:0009083">
    <property type="term" value="P:branched-chain amino acid catabolic process"/>
    <property type="evidence" value="ECO:0007669"/>
    <property type="project" value="TreeGrafter"/>
</dbReference>
<sequence length="210" mass="23791">MLNYGEEAFISCGATLDLSDVIFGQYRAITAKDDRCLSELSDNIFTRYLTLVGAAYALKRVGKKNCAMCFFGDGAASEGDFHAALNFAATMQCPVIFCRNNSFAISTPALEQYKGDGIASRSGNDVWAVYNSDDSSAYRSKKEVETWMRYDNPITSFHRRLHNKGWWNDEKEAKYRTDIRKEILKSFSKAEKMHKPSLTELFSDVYDKPT</sequence>
<dbReference type="EC" id="1.2.4.4" evidence="2"/>
<comment type="function">
    <text evidence="2">The branched-chain alpha-keto dehydrogenase complex catalyzes the overall conversion of alpha-keto acids to acyl-CoA and CO(2). It contains multiple copies of three enzymatic components: branched-chain alpha-keto acid decarboxylase (E1), lipoamide acyltransferase (E2) and lipoamide dehydrogenase (E3).</text>
</comment>
<feature type="domain" description="Dehydrogenase E1 component" evidence="3">
    <location>
        <begin position="46"/>
        <end position="121"/>
    </location>
</feature>
<feature type="domain" description="Dehydrogenase E1 component" evidence="3">
    <location>
        <begin position="131"/>
        <end position="196"/>
    </location>
</feature>
<dbReference type="InterPro" id="IPR029061">
    <property type="entry name" value="THDP-binding"/>
</dbReference>
<evidence type="ECO:0000256" key="1">
    <source>
        <dbReference type="ARBA" id="ARBA00023002"/>
    </source>
</evidence>
<organism evidence="4 5">
    <name type="scientific">Paraglomus brasilianum</name>
    <dbReference type="NCBI Taxonomy" id="144538"/>
    <lineage>
        <taxon>Eukaryota</taxon>
        <taxon>Fungi</taxon>
        <taxon>Fungi incertae sedis</taxon>
        <taxon>Mucoromycota</taxon>
        <taxon>Glomeromycotina</taxon>
        <taxon>Glomeromycetes</taxon>
        <taxon>Paraglomerales</taxon>
        <taxon>Paraglomeraceae</taxon>
        <taxon>Paraglomus</taxon>
    </lineage>
</organism>
<keyword evidence="2" id="KW-0786">Thiamine pyrophosphate</keyword>
<dbReference type="EMBL" id="CAJVPI010000513">
    <property type="protein sequence ID" value="CAG8544653.1"/>
    <property type="molecule type" value="Genomic_DNA"/>
</dbReference>
<evidence type="ECO:0000259" key="3">
    <source>
        <dbReference type="Pfam" id="PF00676"/>
    </source>
</evidence>
<dbReference type="GO" id="GO:0003863">
    <property type="term" value="F:branched-chain 2-oxo acid dehydrogenase activity"/>
    <property type="evidence" value="ECO:0007669"/>
    <property type="project" value="UniProtKB-EC"/>
</dbReference>
<dbReference type="InterPro" id="IPR001017">
    <property type="entry name" value="DH_E1"/>
</dbReference>
<comment type="cofactor">
    <cofactor evidence="2">
        <name>thiamine diphosphate</name>
        <dbReference type="ChEBI" id="CHEBI:58937"/>
    </cofactor>
</comment>
<dbReference type="OrthoDB" id="3845at2759"/>
<keyword evidence="5" id="KW-1185">Reference proteome</keyword>
<keyword evidence="1 2" id="KW-0560">Oxidoreductase</keyword>
<comment type="catalytic activity">
    <reaction evidence="2">
        <text>N(6)-[(R)-lipoyl]-L-lysyl-[protein] + 3-methyl-2-oxobutanoate + H(+) = N(6)-[(R)-S(8)-2-methylpropanoyldihydrolipoyl]-L-lysyl-[protein] + CO2</text>
        <dbReference type="Rhea" id="RHEA:13457"/>
        <dbReference type="Rhea" id="RHEA-COMP:10474"/>
        <dbReference type="Rhea" id="RHEA-COMP:10497"/>
        <dbReference type="ChEBI" id="CHEBI:11851"/>
        <dbReference type="ChEBI" id="CHEBI:15378"/>
        <dbReference type="ChEBI" id="CHEBI:16526"/>
        <dbReference type="ChEBI" id="CHEBI:83099"/>
        <dbReference type="ChEBI" id="CHEBI:83142"/>
        <dbReference type="EC" id="1.2.4.4"/>
    </reaction>
</comment>
<dbReference type="PANTHER" id="PTHR43380">
    <property type="entry name" value="2-OXOISOVALERATE DEHYDROGENASE SUBUNIT ALPHA, MITOCHONDRIAL"/>
    <property type="match status" value="1"/>
</dbReference>
<dbReference type="Proteomes" id="UP000789739">
    <property type="component" value="Unassembled WGS sequence"/>
</dbReference>
<name>A0A9N9FL34_9GLOM</name>
<protein>
    <recommendedName>
        <fullName evidence="2">2-oxoisovalerate dehydrogenase subunit alpha</fullName>
        <ecNumber evidence="2">1.2.4.4</ecNumber>
    </recommendedName>
    <alternativeName>
        <fullName evidence="2">Branched-chain alpha-keto acid dehydrogenase E1 component alpha chain</fullName>
    </alternativeName>
</protein>